<dbReference type="SMART" id="SM00448">
    <property type="entry name" value="REC"/>
    <property type="match status" value="1"/>
</dbReference>
<dbReference type="InterPro" id="IPR001610">
    <property type="entry name" value="PAC"/>
</dbReference>
<dbReference type="CDD" id="cd01948">
    <property type="entry name" value="EAL"/>
    <property type="match status" value="1"/>
</dbReference>
<dbReference type="InterPro" id="IPR052155">
    <property type="entry name" value="Biofilm_reg_signaling"/>
</dbReference>
<dbReference type="Pfam" id="PF00072">
    <property type="entry name" value="Response_reg"/>
    <property type="match status" value="1"/>
</dbReference>
<dbReference type="EMBL" id="JAAIJQ010000003">
    <property type="protein sequence ID" value="NEV60630.1"/>
    <property type="molecule type" value="Genomic_DNA"/>
</dbReference>
<evidence type="ECO:0000259" key="3">
    <source>
        <dbReference type="PROSITE" id="PS50110"/>
    </source>
</evidence>
<dbReference type="PANTHER" id="PTHR44757:SF4">
    <property type="entry name" value="DIGUANYLATE CYCLASE DGCE-RELATED"/>
    <property type="match status" value="1"/>
</dbReference>
<dbReference type="SMART" id="SM00052">
    <property type="entry name" value="EAL"/>
    <property type="match status" value="1"/>
</dbReference>
<feature type="domain" description="EAL" evidence="6">
    <location>
        <begin position="594"/>
        <end position="849"/>
    </location>
</feature>
<dbReference type="NCBIfam" id="TIGR00254">
    <property type="entry name" value="GGDEF"/>
    <property type="match status" value="1"/>
</dbReference>
<dbReference type="InterPro" id="IPR029787">
    <property type="entry name" value="Nucleotide_cyclase"/>
</dbReference>
<name>A0A6M0JSX1_9GAMM</name>
<feature type="domain" description="PAS" evidence="4">
    <location>
        <begin position="290"/>
        <end position="367"/>
    </location>
</feature>
<evidence type="ECO:0000313" key="9">
    <source>
        <dbReference type="Proteomes" id="UP000483379"/>
    </source>
</evidence>
<feature type="domain" description="PAC" evidence="5">
    <location>
        <begin position="366"/>
        <end position="418"/>
    </location>
</feature>
<dbReference type="SMART" id="SM00086">
    <property type="entry name" value="PAC"/>
    <property type="match status" value="1"/>
</dbReference>
<feature type="domain" description="GGDEF" evidence="7">
    <location>
        <begin position="450"/>
        <end position="583"/>
    </location>
</feature>
<evidence type="ECO:0000256" key="1">
    <source>
        <dbReference type="ARBA" id="ARBA00001946"/>
    </source>
</evidence>
<feature type="domain" description="Response regulatory" evidence="3">
    <location>
        <begin position="26"/>
        <end position="140"/>
    </location>
</feature>
<dbReference type="SUPFAM" id="SSF55073">
    <property type="entry name" value="Nucleotide cyclase"/>
    <property type="match status" value="1"/>
</dbReference>
<dbReference type="Gene3D" id="3.30.70.270">
    <property type="match status" value="1"/>
</dbReference>
<dbReference type="PROSITE" id="PS50112">
    <property type="entry name" value="PAS"/>
    <property type="match status" value="2"/>
</dbReference>
<dbReference type="FunFam" id="3.30.70.270:FF:000001">
    <property type="entry name" value="Diguanylate cyclase domain protein"/>
    <property type="match status" value="1"/>
</dbReference>
<comment type="cofactor">
    <cofactor evidence="1">
        <name>Mg(2+)</name>
        <dbReference type="ChEBI" id="CHEBI:18420"/>
    </cofactor>
</comment>
<keyword evidence="2" id="KW-0597">Phosphoprotein</keyword>
<dbReference type="InterPro" id="IPR035919">
    <property type="entry name" value="EAL_sf"/>
</dbReference>
<dbReference type="PROSITE" id="PS50887">
    <property type="entry name" value="GGDEF"/>
    <property type="match status" value="1"/>
</dbReference>
<dbReference type="CDD" id="cd01949">
    <property type="entry name" value="GGDEF"/>
    <property type="match status" value="1"/>
</dbReference>
<keyword evidence="9" id="KW-1185">Reference proteome</keyword>
<dbReference type="SUPFAM" id="SSF55785">
    <property type="entry name" value="PYP-like sensor domain (PAS domain)"/>
    <property type="match status" value="2"/>
</dbReference>
<dbReference type="SUPFAM" id="SSF52172">
    <property type="entry name" value="CheY-like"/>
    <property type="match status" value="1"/>
</dbReference>
<dbReference type="InterPro" id="IPR035965">
    <property type="entry name" value="PAS-like_dom_sf"/>
</dbReference>
<dbReference type="RefSeq" id="WP_164450678.1">
    <property type="nucleotide sequence ID" value="NZ_JAAIJQ010000003.1"/>
</dbReference>
<dbReference type="GO" id="GO:0003824">
    <property type="term" value="F:catalytic activity"/>
    <property type="evidence" value="ECO:0007669"/>
    <property type="project" value="UniProtKB-ARBA"/>
</dbReference>
<dbReference type="InterPro" id="IPR011006">
    <property type="entry name" value="CheY-like_superfamily"/>
</dbReference>
<dbReference type="InterPro" id="IPR013655">
    <property type="entry name" value="PAS_fold_3"/>
</dbReference>
<accession>A0A6M0JSX1</accession>
<feature type="modified residue" description="4-aspartylphosphate" evidence="2">
    <location>
        <position position="75"/>
    </location>
</feature>
<dbReference type="InterPro" id="IPR043128">
    <property type="entry name" value="Rev_trsase/Diguanyl_cyclase"/>
</dbReference>
<dbReference type="Gene3D" id="3.30.450.20">
    <property type="entry name" value="PAS domain"/>
    <property type="match status" value="2"/>
</dbReference>
<dbReference type="PROSITE" id="PS50110">
    <property type="entry name" value="RESPONSE_REGULATORY"/>
    <property type="match status" value="1"/>
</dbReference>
<dbReference type="InterPro" id="IPR001789">
    <property type="entry name" value="Sig_transdc_resp-reg_receiver"/>
</dbReference>
<dbReference type="Gene3D" id="3.40.50.2300">
    <property type="match status" value="1"/>
</dbReference>
<protein>
    <submittedName>
        <fullName evidence="8">EAL domain-containing protein</fullName>
    </submittedName>
</protein>
<organism evidence="8 9">
    <name type="scientific">Thiorhodococcus minor</name>
    <dbReference type="NCBI Taxonomy" id="57489"/>
    <lineage>
        <taxon>Bacteria</taxon>
        <taxon>Pseudomonadati</taxon>
        <taxon>Pseudomonadota</taxon>
        <taxon>Gammaproteobacteria</taxon>
        <taxon>Chromatiales</taxon>
        <taxon>Chromatiaceae</taxon>
        <taxon>Thiorhodococcus</taxon>
    </lineage>
</organism>
<evidence type="ECO:0000256" key="2">
    <source>
        <dbReference type="PROSITE-ProRule" id="PRU00169"/>
    </source>
</evidence>
<dbReference type="Pfam" id="PF08448">
    <property type="entry name" value="PAS_4"/>
    <property type="match status" value="1"/>
</dbReference>
<dbReference type="SMART" id="SM00267">
    <property type="entry name" value="GGDEF"/>
    <property type="match status" value="1"/>
</dbReference>
<evidence type="ECO:0000313" key="8">
    <source>
        <dbReference type="EMBL" id="NEV60630.1"/>
    </source>
</evidence>
<reference evidence="8 9" key="1">
    <citation type="submission" date="2020-02" db="EMBL/GenBank/DDBJ databases">
        <title>Genome sequences of Thiorhodococcus mannitoliphagus and Thiorhodococcus minor, purple sulfur photosynthetic bacteria in the gammaproteobacterial family, Chromatiaceae.</title>
        <authorList>
            <person name="Aviles F.A."/>
            <person name="Meyer T.E."/>
            <person name="Kyndt J.A."/>
        </authorList>
    </citation>
    <scope>NUCLEOTIDE SEQUENCE [LARGE SCALE GENOMIC DNA]</scope>
    <source>
        <strain evidence="8 9">DSM 11518</strain>
    </source>
</reference>
<dbReference type="Proteomes" id="UP000483379">
    <property type="component" value="Unassembled WGS sequence"/>
</dbReference>
<dbReference type="CDD" id="cd00156">
    <property type="entry name" value="REC"/>
    <property type="match status" value="1"/>
</dbReference>
<evidence type="ECO:0000259" key="4">
    <source>
        <dbReference type="PROSITE" id="PS50112"/>
    </source>
</evidence>
<dbReference type="PROSITE" id="PS50113">
    <property type="entry name" value="PAC"/>
    <property type="match status" value="1"/>
</dbReference>
<evidence type="ECO:0000259" key="7">
    <source>
        <dbReference type="PROSITE" id="PS50887"/>
    </source>
</evidence>
<gene>
    <name evidence="8" type="ORF">G3446_01765</name>
</gene>
<feature type="domain" description="PAS" evidence="4">
    <location>
        <begin position="159"/>
        <end position="229"/>
    </location>
</feature>
<comment type="caution">
    <text evidence="8">The sequence shown here is derived from an EMBL/GenBank/DDBJ whole genome shotgun (WGS) entry which is preliminary data.</text>
</comment>
<evidence type="ECO:0000259" key="6">
    <source>
        <dbReference type="PROSITE" id="PS50883"/>
    </source>
</evidence>
<dbReference type="PROSITE" id="PS50883">
    <property type="entry name" value="EAL"/>
    <property type="match status" value="1"/>
</dbReference>
<dbReference type="SUPFAM" id="SSF141868">
    <property type="entry name" value="EAL domain-like"/>
    <property type="match status" value="1"/>
</dbReference>
<dbReference type="InterPro" id="IPR000700">
    <property type="entry name" value="PAS-assoc_C"/>
</dbReference>
<dbReference type="Gene3D" id="3.20.20.450">
    <property type="entry name" value="EAL domain"/>
    <property type="match status" value="1"/>
</dbReference>
<dbReference type="SMART" id="SM00091">
    <property type="entry name" value="PAS"/>
    <property type="match status" value="2"/>
</dbReference>
<dbReference type="PANTHER" id="PTHR44757">
    <property type="entry name" value="DIGUANYLATE CYCLASE DGCP"/>
    <property type="match status" value="1"/>
</dbReference>
<evidence type="ECO:0000259" key="5">
    <source>
        <dbReference type="PROSITE" id="PS50113"/>
    </source>
</evidence>
<dbReference type="GO" id="GO:0000160">
    <property type="term" value="P:phosphorelay signal transduction system"/>
    <property type="evidence" value="ECO:0007669"/>
    <property type="project" value="InterPro"/>
</dbReference>
<dbReference type="Pfam" id="PF00990">
    <property type="entry name" value="GGDEF"/>
    <property type="match status" value="1"/>
</dbReference>
<dbReference type="NCBIfam" id="TIGR00229">
    <property type="entry name" value="sensory_box"/>
    <property type="match status" value="1"/>
</dbReference>
<dbReference type="AlphaFoldDB" id="A0A6M0JSX1"/>
<dbReference type="Pfam" id="PF08447">
    <property type="entry name" value="PAS_3"/>
    <property type="match status" value="1"/>
</dbReference>
<dbReference type="Pfam" id="PF00563">
    <property type="entry name" value="EAL"/>
    <property type="match status" value="1"/>
</dbReference>
<sequence>MNDAFQGDPELSQPLATDEDAGRCRRLLIVDDAPQVRASLSRLLSRRGFQVSCAADGDEALRRLSDADFDIVLLDLAMPEVGGMQVLEFLRETCPETAVVVVSGTRSVPEATAALRQGAHDFLAKPYRVEDLLERIGRCCRRTQAERSHALMLEQLSASDRLHRFLVHSSPDLIFVLDGLGRLRFVNERLTSLLGSPAEQATGRSFLDLVAPAQRGRVSRALVELAEAPEGETRAIETQIQGALPMPVEIKLLSLGNAGTESVPGVQGELIGVARDLSERYEAQAARRRSDELLAHVISTSPAVVYARRPEGERPLTFVSDNVRDLLGFDPAELLSGRVRWQHLVHPDDLSGVRADLDGLPGALSSSLEYRIRHRDHGWRWVRDSVRLVCDAAGRPIELVGSWLDNTEAHLLSEQLKLQASLDDLTGLLNRRAFEQRLGLALASARREGFQHALCYLDLDQFKVINDTCGHIAGDSVLRQLARVLEGRIRQQDTLARLGGDEFGLLMERCSADGAIRVAEGLCKAVSDFRFVWGDKGFRVGVSVGLVMIDAEVTGMNAALSAADNACYAAKDAGRNRIHVYTEDDTELARRHGEMQWVSRITEALEQDRFGLSFQPIMPLSGDSEGHHYELLLRMRDKCGDMVMPGAFFPAAERYHLACRLDQWVLDRAITWLSENPAHLAELTLCSINLSGHSLGDPRLLGWLVERLEAHEGLTSKLCFEVTETAAISNMYSAVNFIRALRDMGCRFALDDFGSGLSSFAYLKTLPVDFIKIDGIFVEDIAVNPVAYAMVRSINEIGQVMGIKTVAEFVESDESLARVRDIGIDFAQGYGIGAPRPIEELLGPEARWPTIQ</sequence>
<dbReference type="InterPro" id="IPR013656">
    <property type="entry name" value="PAS_4"/>
</dbReference>
<dbReference type="CDD" id="cd00130">
    <property type="entry name" value="PAS"/>
    <property type="match status" value="2"/>
</dbReference>
<dbReference type="InterPro" id="IPR000160">
    <property type="entry name" value="GGDEF_dom"/>
</dbReference>
<proteinExistence type="predicted"/>
<dbReference type="InterPro" id="IPR001633">
    <property type="entry name" value="EAL_dom"/>
</dbReference>
<dbReference type="InterPro" id="IPR000014">
    <property type="entry name" value="PAS"/>
</dbReference>